<organism evidence="13 14">
    <name type="scientific">Choiromyces venosus 120613-1</name>
    <dbReference type="NCBI Taxonomy" id="1336337"/>
    <lineage>
        <taxon>Eukaryota</taxon>
        <taxon>Fungi</taxon>
        <taxon>Dikarya</taxon>
        <taxon>Ascomycota</taxon>
        <taxon>Pezizomycotina</taxon>
        <taxon>Pezizomycetes</taxon>
        <taxon>Pezizales</taxon>
        <taxon>Tuberaceae</taxon>
        <taxon>Choiromyces</taxon>
    </lineage>
</organism>
<evidence type="ECO:0000256" key="9">
    <source>
        <dbReference type="ARBA" id="ARBA00023136"/>
    </source>
</evidence>
<comment type="pathway">
    <text evidence="2">Glycolipid biosynthesis; glycosylphosphatidylinositol-anchor biosynthesis.</text>
</comment>
<feature type="chain" id="PRO_5018021216" description="Mannosyltransferase" evidence="12">
    <location>
        <begin position="18"/>
        <end position="509"/>
    </location>
</feature>
<evidence type="ECO:0000256" key="7">
    <source>
        <dbReference type="ARBA" id="ARBA00022824"/>
    </source>
</evidence>
<dbReference type="GO" id="GO:0005789">
    <property type="term" value="C:endoplasmic reticulum membrane"/>
    <property type="evidence" value="ECO:0007669"/>
    <property type="project" value="UniProtKB-SubCell"/>
</dbReference>
<evidence type="ECO:0000256" key="11">
    <source>
        <dbReference type="RuleBase" id="RU363075"/>
    </source>
</evidence>
<dbReference type="PANTHER" id="PTHR22760">
    <property type="entry name" value="GLYCOSYLTRANSFERASE"/>
    <property type="match status" value="1"/>
</dbReference>
<evidence type="ECO:0000256" key="2">
    <source>
        <dbReference type="ARBA" id="ARBA00004687"/>
    </source>
</evidence>
<dbReference type="STRING" id="1336337.A0A3N4K8Q9"/>
<keyword evidence="7 11" id="KW-0256">Endoplasmic reticulum</keyword>
<sequence length="509" mass="57225">MWRRVYLVLLAVRIYFALSPSYIHPDEHFQGPEVIAGDIFDWRITKTWEFTSSTPIRSVFPLWAVYGIPMHLLHWIAPGSEPPSPWLVFNTLRILFFLISFVLEDWALQELIASPRLRRTSLLLLASSFVTWTYQTHTFSNAVETIGVAWALVLIQRIKTSKEAAWLSSGLFGMTVVFCFFNRITFPAFILLPAFQLIPHFLCHPTCMIPLTFTTILTASAAIYYDTVFYSSADTPTISLTSLTSLFETTPVITPINNLLYNASPENLANHGIHPRWTHFLVNLPQLLGPAILCLVTIRRASLPVLSAISGISLLSIFPHQEARFLIPAVPLLLCSISLPRNKILNKLWITSWIIFNVLLGTLFGVFHQGGVIPTQVYLGNLPPTQIPTTAVWWKTYSPPTWLLGAKDGSLITVDLMGSSLDKLIETAKPLADCSRRNYLIAPMSATALDQFVSINSPSQPFTLEKKWEYKNHFNLDDLDFADDGVLPTIQRVVGRRGLAVWKIGKIGC</sequence>
<dbReference type="OrthoDB" id="10066429at2759"/>
<evidence type="ECO:0000256" key="5">
    <source>
        <dbReference type="ARBA" id="ARBA00022679"/>
    </source>
</evidence>
<keyword evidence="5" id="KW-0808">Transferase</keyword>
<evidence type="ECO:0000313" key="14">
    <source>
        <dbReference type="Proteomes" id="UP000276215"/>
    </source>
</evidence>
<feature type="signal peptide" evidence="12">
    <location>
        <begin position="1"/>
        <end position="17"/>
    </location>
</feature>
<keyword evidence="3" id="KW-0337">GPI-anchor biosynthesis</keyword>
<protein>
    <recommendedName>
        <fullName evidence="11">Mannosyltransferase</fullName>
        <ecNumber evidence="11">2.4.1.-</ecNumber>
    </recommendedName>
</protein>
<dbReference type="InterPro" id="IPR005599">
    <property type="entry name" value="GPI_mannosylTrfase"/>
</dbReference>
<dbReference type="GO" id="GO:0000026">
    <property type="term" value="F:alpha-1,2-mannosyltransferase activity"/>
    <property type="evidence" value="ECO:0007669"/>
    <property type="project" value="TreeGrafter"/>
</dbReference>
<dbReference type="EC" id="2.4.1.-" evidence="11"/>
<dbReference type="EMBL" id="ML120352">
    <property type="protein sequence ID" value="RPB05662.1"/>
    <property type="molecule type" value="Genomic_DNA"/>
</dbReference>
<dbReference type="AlphaFoldDB" id="A0A3N4K8Q9"/>
<evidence type="ECO:0000256" key="10">
    <source>
        <dbReference type="ARBA" id="ARBA00038466"/>
    </source>
</evidence>
<evidence type="ECO:0000256" key="8">
    <source>
        <dbReference type="ARBA" id="ARBA00022989"/>
    </source>
</evidence>
<keyword evidence="4 11" id="KW-0328">Glycosyltransferase</keyword>
<keyword evidence="8 11" id="KW-1133">Transmembrane helix</keyword>
<feature type="transmembrane region" description="Helical" evidence="11">
    <location>
        <begin position="171"/>
        <end position="195"/>
    </location>
</feature>
<evidence type="ECO:0000256" key="4">
    <source>
        <dbReference type="ARBA" id="ARBA00022676"/>
    </source>
</evidence>
<evidence type="ECO:0000313" key="13">
    <source>
        <dbReference type="EMBL" id="RPB05662.1"/>
    </source>
</evidence>
<accession>A0A3N4K8Q9</accession>
<keyword evidence="6 11" id="KW-0812">Transmembrane</keyword>
<keyword evidence="14" id="KW-1185">Reference proteome</keyword>
<comment type="similarity">
    <text evidence="10">Belongs to the glycosyltransferase 22 family. PIGZ subfamily.</text>
</comment>
<dbReference type="GO" id="GO:0006506">
    <property type="term" value="P:GPI anchor biosynthetic process"/>
    <property type="evidence" value="ECO:0007669"/>
    <property type="project" value="UniProtKB-KW"/>
</dbReference>
<dbReference type="Pfam" id="PF03901">
    <property type="entry name" value="Glyco_transf_22"/>
    <property type="match status" value="1"/>
</dbReference>
<reference evidence="13 14" key="1">
    <citation type="journal article" date="2018" name="Nat. Ecol. Evol.">
        <title>Pezizomycetes genomes reveal the molecular basis of ectomycorrhizal truffle lifestyle.</title>
        <authorList>
            <person name="Murat C."/>
            <person name="Payen T."/>
            <person name="Noel B."/>
            <person name="Kuo A."/>
            <person name="Morin E."/>
            <person name="Chen J."/>
            <person name="Kohler A."/>
            <person name="Krizsan K."/>
            <person name="Balestrini R."/>
            <person name="Da Silva C."/>
            <person name="Montanini B."/>
            <person name="Hainaut M."/>
            <person name="Levati E."/>
            <person name="Barry K.W."/>
            <person name="Belfiori B."/>
            <person name="Cichocki N."/>
            <person name="Clum A."/>
            <person name="Dockter R.B."/>
            <person name="Fauchery L."/>
            <person name="Guy J."/>
            <person name="Iotti M."/>
            <person name="Le Tacon F."/>
            <person name="Lindquist E.A."/>
            <person name="Lipzen A."/>
            <person name="Malagnac F."/>
            <person name="Mello A."/>
            <person name="Molinier V."/>
            <person name="Miyauchi S."/>
            <person name="Poulain J."/>
            <person name="Riccioni C."/>
            <person name="Rubini A."/>
            <person name="Sitrit Y."/>
            <person name="Splivallo R."/>
            <person name="Traeger S."/>
            <person name="Wang M."/>
            <person name="Zifcakova L."/>
            <person name="Wipf D."/>
            <person name="Zambonelli A."/>
            <person name="Paolocci F."/>
            <person name="Nowrousian M."/>
            <person name="Ottonello S."/>
            <person name="Baldrian P."/>
            <person name="Spatafora J.W."/>
            <person name="Henrissat B."/>
            <person name="Nagy L.G."/>
            <person name="Aury J.M."/>
            <person name="Wincker P."/>
            <person name="Grigoriev I.V."/>
            <person name="Bonfante P."/>
            <person name="Martin F.M."/>
        </authorList>
    </citation>
    <scope>NUCLEOTIDE SEQUENCE [LARGE SCALE GENOMIC DNA]</scope>
    <source>
        <strain evidence="13 14">120613-1</strain>
    </source>
</reference>
<evidence type="ECO:0000256" key="12">
    <source>
        <dbReference type="SAM" id="SignalP"/>
    </source>
</evidence>
<feature type="transmembrane region" description="Helical" evidence="11">
    <location>
        <begin position="348"/>
        <end position="367"/>
    </location>
</feature>
<keyword evidence="12" id="KW-0732">Signal</keyword>
<comment type="subcellular location">
    <subcellularLocation>
        <location evidence="1 11">Endoplasmic reticulum membrane</location>
        <topology evidence="1 11">Multi-pass membrane protein</topology>
    </subcellularLocation>
</comment>
<evidence type="ECO:0000256" key="3">
    <source>
        <dbReference type="ARBA" id="ARBA00022502"/>
    </source>
</evidence>
<feature type="transmembrane region" description="Helical" evidence="11">
    <location>
        <begin position="207"/>
        <end position="225"/>
    </location>
</feature>
<proteinExistence type="inferred from homology"/>
<dbReference type="Proteomes" id="UP000276215">
    <property type="component" value="Unassembled WGS sequence"/>
</dbReference>
<comment type="caution">
    <text evidence="11">Lacks conserved residue(s) required for the propagation of feature annotation.</text>
</comment>
<dbReference type="PANTHER" id="PTHR22760:SF3">
    <property type="entry name" value="GPI MANNOSYLTRANSFERASE 4"/>
    <property type="match status" value="1"/>
</dbReference>
<evidence type="ECO:0000256" key="1">
    <source>
        <dbReference type="ARBA" id="ARBA00004477"/>
    </source>
</evidence>
<name>A0A3N4K8Q9_9PEZI</name>
<keyword evidence="9 11" id="KW-0472">Membrane</keyword>
<evidence type="ECO:0000256" key="6">
    <source>
        <dbReference type="ARBA" id="ARBA00022692"/>
    </source>
</evidence>
<gene>
    <name evidence="13" type="ORF">L873DRAFT_1661427</name>
</gene>